<evidence type="ECO:0000256" key="1">
    <source>
        <dbReference type="ARBA" id="ARBA00004141"/>
    </source>
</evidence>
<evidence type="ECO:0000256" key="4">
    <source>
        <dbReference type="ARBA" id="ARBA00023136"/>
    </source>
</evidence>
<comment type="subcellular location">
    <subcellularLocation>
        <location evidence="1">Membrane</location>
        <topology evidence="1">Multi-pass membrane protein</topology>
    </subcellularLocation>
</comment>
<evidence type="ECO:0000259" key="6">
    <source>
        <dbReference type="Pfam" id="PF05154"/>
    </source>
</evidence>
<dbReference type="Proteomes" id="UP000535182">
    <property type="component" value="Unassembled WGS sequence"/>
</dbReference>
<keyword evidence="8" id="KW-1185">Reference proteome</keyword>
<evidence type="ECO:0000313" key="7">
    <source>
        <dbReference type="EMBL" id="MBB5327168.1"/>
    </source>
</evidence>
<keyword evidence="4 5" id="KW-0472">Membrane</keyword>
<dbReference type="EMBL" id="JACHEB010000001">
    <property type="protein sequence ID" value="MBB5327168.1"/>
    <property type="molecule type" value="Genomic_DNA"/>
</dbReference>
<evidence type="ECO:0000313" key="8">
    <source>
        <dbReference type="Proteomes" id="UP000535182"/>
    </source>
</evidence>
<name>A0A9X0QBB9_9BACT</name>
<evidence type="ECO:0000256" key="3">
    <source>
        <dbReference type="ARBA" id="ARBA00022989"/>
    </source>
</evidence>
<organism evidence="7 8">
    <name type="scientific">Tunturiibacter gelidiferens</name>
    <dbReference type="NCBI Taxonomy" id="3069689"/>
    <lineage>
        <taxon>Bacteria</taxon>
        <taxon>Pseudomonadati</taxon>
        <taxon>Acidobacteriota</taxon>
        <taxon>Terriglobia</taxon>
        <taxon>Terriglobales</taxon>
        <taxon>Acidobacteriaceae</taxon>
        <taxon>Tunturiibacter</taxon>
    </lineage>
</organism>
<dbReference type="GO" id="GO:0016020">
    <property type="term" value="C:membrane"/>
    <property type="evidence" value="ECO:0007669"/>
    <property type="project" value="UniProtKB-SubCell"/>
</dbReference>
<sequence length="148" mass="16146">MQITDPLYTASMTDQQRGWFYAEYERARKDETTGVLLALFLGAFGIHHFYLRRNTAGIVYLIFFWTGITAVLGVVECFFMPGRVRQYNAALAIYISSQILAASGLDSAPTAADSHCPSCSSPIDPAALFCTHCGAAITHNQLSAQTAV</sequence>
<proteinExistence type="predicted"/>
<evidence type="ECO:0000256" key="2">
    <source>
        <dbReference type="ARBA" id="ARBA00022692"/>
    </source>
</evidence>
<dbReference type="Pfam" id="PF05154">
    <property type="entry name" value="TM2"/>
    <property type="match status" value="1"/>
</dbReference>
<dbReference type="RefSeq" id="WP_260697981.1">
    <property type="nucleotide sequence ID" value="NZ_JACHEB010000001.1"/>
</dbReference>
<reference evidence="7 8" key="1">
    <citation type="submission" date="2020-08" db="EMBL/GenBank/DDBJ databases">
        <title>Genomic Encyclopedia of Type Strains, Phase IV (KMG-V): Genome sequencing to study the core and pangenomes of soil and plant-associated prokaryotes.</title>
        <authorList>
            <person name="Whitman W."/>
        </authorList>
    </citation>
    <scope>NUCLEOTIDE SEQUENCE [LARGE SCALE GENOMIC DNA]</scope>
    <source>
        <strain evidence="7 8">X5P2</strain>
    </source>
</reference>
<feature type="domain" description="TM2" evidence="6">
    <location>
        <begin position="29"/>
        <end position="76"/>
    </location>
</feature>
<dbReference type="InterPro" id="IPR007829">
    <property type="entry name" value="TM2"/>
</dbReference>
<dbReference type="AlphaFoldDB" id="A0A9X0QBB9"/>
<comment type="caution">
    <text evidence="7">The sequence shown here is derived from an EMBL/GenBank/DDBJ whole genome shotgun (WGS) entry which is preliminary data.</text>
</comment>
<evidence type="ECO:0000256" key="5">
    <source>
        <dbReference type="SAM" id="Phobius"/>
    </source>
</evidence>
<feature type="transmembrane region" description="Helical" evidence="5">
    <location>
        <begin position="34"/>
        <end position="51"/>
    </location>
</feature>
<keyword evidence="2 5" id="KW-0812">Transmembrane</keyword>
<keyword evidence="3 5" id="KW-1133">Transmembrane helix</keyword>
<protein>
    <submittedName>
        <fullName evidence="7">TM2 domain-containing membrane protein YozV</fullName>
    </submittedName>
</protein>
<feature type="transmembrane region" description="Helical" evidence="5">
    <location>
        <begin position="57"/>
        <end position="79"/>
    </location>
</feature>
<accession>A0A9X0QBB9</accession>
<gene>
    <name evidence="7" type="ORF">HDF14_000762</name>
</gene>